<keyword evidence="4" id="KW-0413">Isomerase</keyword>
<gene>
    <name evidence="5" type="ORF">WMO14_05270</name>
</gene>
<accession>A0ABV1BU75</accession>
<dbReference type="SMART" id="SM00855">
    <property type="entry name" value="PGAM"/>
    <property type="match status" value="1"/>
</dbReference>
<name>A0ABV1BU75_9FIRM</name>
<evidence type="ECO:0000256" key="3">
    <source>
        <dbReference type="ARBA" id="ARBA00023152"/>
    </source>
</evidence>
<dbReference type="EC" id="5.4.2.11" evidence="2"/>
<keyword evidence="6" id="KW-1185">Reference proteome</keyword>
<comment type="similarity">
    <text evidence="1">Belongs to the phosphoglycerate mutase family. BPG-dependent PGAM subfamily.</text>
</comment>
<dbReference type="Pfam" id="PF00300">
    <property type="entry name" value="His_Phos_1"/>
    <property type="match status" value="1"/>
</dbReference>
<dbReference type="EMBL" id="JBBMER010000003">
    <property type="protein sequence ID" value="MEQ2379287.1"/>
    <property type="molecule type" value="Genomic_DNA"/>
</dbReference>
<organism evidence="5 6">
    <name type="scientific">[Lactobacillus] rogosae</name>
    <dbReference type="NCBI Taxonomy" id="706562"/>
    <lineage>
        <taxon>Bacteria</taxon>
        <taxon>Bacillati</taxon>
        <taxon>Bacillota</taxon>
        <taxon>Clostridia</taxon>
        <taxon>Lachnospirales</taxon>
        <taxon>Lachnospiraceae</taxon>
        <taxon>Lachnospira</taxon>
    </lineage>
</organism>
<dbReference type="GO" id="GO:0016787">
    <property type="term" value="F:hydrolase activity"/>
    <property type="evidence" value="ECO:0007669"/>
    <property type="project" value="UniProtKB-KW"/>
</dbReference>
<dbReference type="PANTHER" id="PTHR11931">
    <property type="entry name" value="PHOSPHOGLYCERATE MUTASE"/>
    <property type="match status" value="1"/>
</dbReference>
<dbReference type="RefSeq" id="WP_022501604.1">
    <property type="nucleotide sequence ID" value="NZ_DAWCMB010000060.1"/>
</dbReference>
<proteinExistence type="inferred from homology"/>
<comment type="caution">
    <text evidence="5">The sequence shown here is derived from an EMBL/GenBank/DDBJ whole genome shotgun (WGS) entry which is preliminary data.</text>
</comment>
<keyword evidence="3" id="KW-0324">Glycolysis</keyword>
<dbReference type="InterPro" id="IPR005952">
    <property type="entry name" value="Phosphogly_mut1"/>
</dbReference>
<dbReference type="PIRSF" id="PIRSF000709">
    <property type="entry name" value="6PFK_2-Ptase"/>
    <property type="match status" value="1"/>
</dbReference>
<evidence type="ECO:0000256" key="4">
    <source>
        <dbReference type="ARBA" id="ARBA00023235"/>
    </source>
</evidence>
<dbReference type="InterPro" id="IPR013078">
    <property type="entry name" value="His_Pase_superF_clade-1"/>
</dbReference>
<dbReference type="SUPFAM" id="SSF53254">
    <property type="entry name" value="Phosphoglycerate mutase-like"/>
    <property type="match status" value="1"/>
</dbReference>
<protein>
    <recommendedName>
        <fullName evidence="2">phosphoglycerate mutase (2,3-diphosphoglycerate-dependent)</fullName>
        <ecNumber evidence="2">5.4.2.11</ecNumber>
    </recommendedName>
</protein>
<evidence type="ECO:0000256" key="1">
    <source>
        <dbReference type="ARBA" id="ARBA00006717"/>
    </source>
</evidence>
<dbReference type="InterPro" id="IPR029033">
    <property type="entry name" value="His_PPase_superfam"/>
</dbReference>
<sequence length="182" mass="20585">MLYIMRHGRTDWNERNKLQGRTDIPLNAAGRKMAEEAAAVYKNVPLDVCYCSPLARARQTAEIFLKNRNIPIITDDRLVEMSFGIYEGTEQSARALDCPINILFKEPEKYKAVEGGESIEKLFERTGDFLRNVVEPQLEDGKNIVIIGHGAMNSGIICQVRGLSTEHFWDAGINQCELLQLK</sequence>
<keyword evidence="5" id="KW-0378">Hydrolase</keyword>
<dbReference type="Gene3D" id="3.40.50.1240">
    <property type="entry name" value="Phosphoglycerate mutase-like"/>
    <property type="match status" value="1"/>
</dbReference>
<evidence type="ECO:0000313" key="5">
    <source>
        <dbReference type="EMBL" id="MEQ2379287.1"/>
    </source>
</evidence>
<dbReference type="Proteomes" id="UP001442364">
    <property type="component" value="Unassembled WGS sequence"/>
</dbReference>
<evidence type="ECO:0000256" key="2">
    <source>
        <dbReference type="ARBA" id="ARBA00012028"/>
    </source>
</evidence>
<dbReference type="CDD" id="cd07067">
    <property type="entry name" value="HP_PGM_like"/>
    <property type="match status" value="1"/>
</dbReference>
<reference evidence="5 6" key="1">
    <citation type="submission" date="2024-03" db="EMBL/GenBank/DDBJ databases">
        <title>Human intestinal bacterial collection.</title>
        <authorList>
            <person name="Pauvert C."/>
            <person name="Hitch T.C.A."/>
            <person name="Clavel T."/>
        </authorList>
    </citation>
    <scope>NUCLEOTIDE SEQUENCE [LARGE SCALE GENOMIC DNA]</scope>
    <source>
        <strain evidence="5 6">CLA-AA-H255</strain>
    </source>
</reference>
<evidence type="ECO:0000313" key="6">
    <source>
        <dbReference type="Proteomes" id="UP001442364"/>
    </source>
</evidence>